<gene>
    <name evidence="1" type="ORF">GCM10007981_03550</name>
</gene>
<keyword evidence="2" id="KW-1185">Reference proteome</keyword>
<sequence>MTTVIALPNAVAALTTHGRDIQAEVKIKDAQNGFKQVKQKSGINGMGKN</sequence>
<comment type="caution">
    <text evidence="1">The sequence shown here is derived from an EMBL/GenBank/DDBJ whole genome shotgun (WGS) entry which is preliminary data.</text>
</comment>
<evidence type="ECO:0000313" key="2">
    <source>
        <dbReference type="Proteomes" id="UP000610960"/>
    </source>
</evidence>
<reference evidence="1" key="2">
    <citation type="submission" date="2020-09" db="EMBL/GenBank/DDBJ databases">
        <authorList>
            <person name="Sun Q."/>
            <person name="Ohkuma M."/>
        </authorList>
    </citation>
    <scope>NUCLEOTIDE SEQUENCE</scope>
    <source>
        <strain evidence="1">JCM 10088</strain>
    </source>
</reference>
<reference evidence="1" key="1">
    <citation type="journal article" date="2014" name="Int. J. Syst. Evol. Microbiol.">
        <title>Complete genome sequence of Corynebacterium casei LMG S-19264T (=DSM 44701T), isolated from a smear-ripened cheese.</title>
        <authorList>
            <consortium name="US DOE Joint Genome Institute (JGI-PGF)"/>
            <person name="Walter F."/>
            <person name="Albersmeier A."/>
            <person name="Kalinowski J."/>
            <person name="Ruckert C."/>
        </authorList>
    </citation>
    <scope>NUCLEOTIDE SEQUENCE</scope>
    <source>
        <strain evidence="1">JCM 10088</strain>
    </source>
</reference>
<name>A0A830GUL0_9CREN</name>
<proteinExistence type="predicted"/>
<dbReference type="Proteomes" id="UP000610960">
    <property type="component" value="Unassembled WGS sequence"/>
</dbReference>
<protein>
    <submittedName>
        <fullName evidence="1">Uncharacterized protein</fullName>
    </submittedName>
</protein>
<evidence type="ECO:0000313" key="1">
    <source>
        <dbReference type="EMBL" id="GGP19523.1"/>
    </source>
</evidence>
<dbReference type="AlphaFoldDB" id="A0A830GUL0"/>
<accession>A0A830GUL0</accession>
<dbReference type="EMBL" id="BMNL01000001">
    <property type="protein sequence ID" value="GGP19523.1"/>
    <property type="molecule type" value="Genomic_DNA"/>
</dbReference>
<organism evidence="1 2">
    <name type="scientific">Thermocladium modestius</name>
    <dbReference type="NCBI Taxonomy" id="62609"/>
    <lineage>
        <taxon>Archaea</taxon>
        <taxon>Thermoproteota</taxon>
        <taxon>Thermoprotei</taxon>
        <taxon>Thermoproteales</taxon>
        <taxon>Thermoproteaceae</taxon>
        <taxon>Thermocladium</taxon>
    </lineage>
</organism>